<dbReference type="Proteomes" id="UP000585474">
    <property type="component" value="Unassembled WGS sequence"/>
</dbReference>
<dbReference type="EMBL" id="BJWL01000447">
    <property type="protein sequence ID" value="GFS45312.1"/>
    <property type="molecule type" value="Genomic_DNA"/>
</dbReference>
<keyword evidence="2" id="KW-1185">Reference proteome</keyword>
<dbReference type="PANTHER" id="PTHR45176">
    <property type="entry name" value="TRANSDUCIN FAMILY PROTEIN / WD-40 REPEAT FAMILY PROTEIN-RELATED"/>
    <property type="match status" value="1"/>
</dbReference>
<accession>A0A7J0DYC2</accession>
<name>A0A7J0DYC2_9ERIC</name>
<reference evidence="2" key="1">
    <citation type="submission" date="2019-07" db="EMBL/GenBank/DDBJ databases">
        <title>De Novo Assembly of kiwifruit Actinidia rufa.</title>
        <authorList>
            <person name="Sugita-Konishi S."/>
            <person name="Sato K."/>
            <person name="Mori E."/>
            <person name="Abe Y."/>
            <person name="Kisaki G."/>
            <person name="Hamano K."/>
            <person name="Suezawa K."/>
            <person name="Otani M."/>
            <person name="Fukuda T."/>
            <person name="Manabe T."/>
            <person name="Gomi K."/>
            <person name="Tabuchi M."/>
            <person name="Akimitsu K."/>
            <person name="Kataoka I."/>
        </authorList>
    </citation>
    <scope>NUCLEOTIDE SEQUENCE [LARGE SCALE GENOMIC DNA]</scope>
    <source>
        <strain evidence="2">cv. Fuchu</strain>
    </source>
</reference>
<evidence type="ECO:0000313" key="1">
    <source>
        <dbReference type="EMBL" id="GFS45312.1"/>
    </source>
</evidence>
<dbReference type="AlphaFoldDB" id="A0A7J0DYC2"/>
<dbReference type="PANTHER" id="PTHR45176:SF1">
    <property type="entry name" value="TRANSDUCIN FAMILY PROTEIN _ WD-40 REPEAT FAMILY PROTEIN-RELATED"/>
    <property type="match status" value="1"/>
</dbReference>
<comment type="caution">
    <text evidence="1">The sequence shown here is derived from an EMBL/GenBank/DDBJ whole genome shotgun (WGS) entry which is preliminary data.</text>
</comment>
<organism evidence="1 2">
    <name type="scientific">Actinidia rufa</name>
    <dbReference type="NCBI Taxonomy" id="165716"/>
    <lineage>
        <taxon>Eukaryota</taxon>
        <taxon>Viridiplantae</taxon>
        <taxon>Streptophyta</taxon>
        <taxon>Embryophyta</taxon>
        <taxon>Tracheophyta</taxon>
        <taxon>Spermatophyta</taxon>
        <taxon>Magnoliopsida</taxon>
        <taxon>eudicotyledons</taxon>
        <taxon>Gunneridae</taxon>
        <taxon>Pentapetalae</taxon>
        <taxon>asterids</taxon>
        <taxon>Ericales</taxon>
        <taxon>Actinidiaceae</taxon>
        <taxon>Actinidia</taxon>
    </lineage>
</organism>
<sequence length="184" mass="21081">MMVLPLLFLHASQNLLKLLRLKKPCYRVKMGQFYYSRLETQFLWPPWFVKKSWGGGLAFLHMNPAALEEMISDENPASLLAYVNSDHEYILFDPYGAQACERGVTRRHSLGGFQETGQFGYSSIYVKLPEFDLKKNQTLPITFTPSERPWETIFSGPSHTLPPLTKLCSSFLESLLEKRTAAVE</sequence>
<evidence type="ECO:0000313" key="2">
    <source>
        <dbReference type="Proteomes" id="UP000585474"/>
    </source>
</evidence>
<proteinExistence type="predicted"/>
<protein>
    <submittedName>
        <fullName evidence="1">Uncharacterized protein</fullName>
    </submittedName>
</protein>
<dbReference type="OrthoDB" id="4096at2759"/>
<gene>
    <name evidence="1" type="ORF">Acr_00g0095400</name>
</gene>